<evidence type="ECO:0000313" key="1">
    <source>
        <dbReference type="EMBL" id="SFC45346.1"/>
    </source>
</evidence>
<evidence type="ECO:0000313" key="2">
    <source>
        <dbReference type="Proteomes" id="UP000231644"/>
    </source>
</evidence>
<protein>
    <submittedName>
        <fullName evidence="1">Uncharacterized protein</fullName>
    </submittedName>
</protein>
<organism evidence="1 2">
    <name type="scientific">Pseudooceanicola nitratireducens</name>
    <dbReference type="NCBI Taxonomy" id="517719"/>
    <lineage>
        <taxon>Bacteria</taxon>
        <taxon>Pseudomonadati</taxon>
        <taxon>Pseudomonadota</taxon>
        <taxon>Alphaproteobacteria</taxon>
        <taxon>Rhodobacterales</taxon>
        <taxon>Paracoccaceae</taxon>
        <taxon>Pseudooceanicola</taxon>
    </lineage>
</organism>
<dbReference type="RefSeq" id="WP_093451048.1">
    <property type="nucleotide sequence ID" value="NZ_FNZG01000002.1"/>
</dbReference>
<dbReference type="OrthoDB" id="8477747at2"/>
<dbReference type="EMBL" id="FOLX01000001">
    <property type="protein sequence ID" value="SFC45346.1"/>
    <property type="molecule type" value="Genomic_DNA"/>
</dbReference>
<dbReference type="AlphaFoldDB" id="A0A1I1JA60"/>
<sequence length="270" mass="30491">MSEALPPDEEFVITDPDQQPGVVFEVEPGIRPAMLEGYLSEKMVRCSFCKQRQRHRKGCFALLPEVSKALCDHCCAVEFTDKVTVAKIEKDLDRRVAQAEQRKISGAVFEGVPQLIEILDRDLIPIEQSLQQVMEELERIFPALRRRKPPKLAVACGGLATILKAADEKLIERRIEEILRKRGLVNDAIREGFALLQESVKAISPDRIRSRFRGLAEGAGYEEMKMSGNVMVAGKWDTHLGEYDFWETTYEGSVIIMPDTTEIRGLMEGV</sequence>
<name>A0A1I1JA60_9RHOB</name>
<reference evidence="1 2" key="1">
    <citation type="submission" date="2016-10" db="EMBL/GenBank/DDBJ databases">
        <authorList>
            <person name="de Groot N.N."/>
        </authorList>
    </citation>
    <scope>NUCLEOTIDE SEQUENCE [LARGE SCALE GENOMIC DNA]</scope>
    <source>
        <strain evidence="1 2">DSM 29619</strain>
    </source>
</reference>
<accession>A0A1I1JA60</accession>
<proteinExistence type="predicted"/>
<dbReference type="Proteomes" id="UP000231644">
    <property type="component" value="Unassembled WGS sequence"/>
</dbReference>
<keyword evidence="2" id="KW-1185">Reference proteome</keyword>
<gene>
    <name evidence="1" type="ORF">SAMN05421762_0956</name>
</gene>